<dbReference type="InterPro" id="IPR054491">
    <property type="entry name" value="MGH1-like_GH"/>
</dbReference>
<dbReference type="RefSeq" id="WP_344791488.1">
    <property type="nucleotide sequence ID" value="NZ_BAABBV010000001.1"/>
</dbReference>
<sequence length="635" mass="69088">MSDFRPQPLLHDAHVVLRAPTQAWSDSTGDMGAEAVHGLYHSNTRVIDTLSFSVEGHSLEPLRELDDTAMSTTFTTVLRGLPGERADPRFRVERTRVVDAGRMSEEIVFNSALPDAVRLTAVLRLHADFTPIHLVKDGLRNEQPVPGTTGGGRGGSDGDGGPAFASWSDDGVTLRVTAPGAVLTHSDGELEFRWPVEVPAGGAPRIAWWAELDDERAVVQAVTDDPGWDADAVPAYDLRIRRWVQHALTDLVALRVTLRDHDEPFLAAGAPWFFTLFGRDSLWAAHFMLPLDQRLAMSTLRALSQLQGTKVDPLTAEQPGKIMHELRPAMLELAQQSIVLPPLYYGTIDATPLWITLLRDAWHAGASGVEVKALLPNLAMALAWMRDYGMSDDGFLRYADESGRGLSNQGWKDSDDSIQWRDGRLAEGPIALCEVQGYAYAAAMAGAELLESFGEPGAEEWRSWAAALRQRFNDAFWVSSPDGDYPAIALDAHGQKVDSVASNMGHLLGTGILDHEGAALVARRLLSSEMRSGFGLRTMSTAESGYWPMAYHGGSVWAHDTAIAVLGLAREGFHGEARVLADELVSAAVQLDFRMPELHAGDERRGTETPVPYPAACRPQAWSAAAAIAIAFAVR</sequence>
<name>A0ABP7ZK91_9MICO</name>
<evidence type="ECO:0000259" key="2">
    <source>
        <dbReference type="Pfam" id="PF14742"/>
    </source>
</evidence>
<comment type="caution">
    <text evidence="4">The sequence shown here is derived from an EMBL/GenBank/DDBJ whole genome shotgun (WGS) entry which is preliminary data.</text>
</comment>
<feature type="domain" description="Putative glycogen debranching enzyme N-terminal" evidence="2">
    <location>
        <begin position="19"/>
        <end position="202"/>
    </location>
</feature>
<organism evidence="4 5">
    <name type="scientific">Gryllotalpicola daejeonensis</name>
    <dbReference type="NCBI Taxonomy" id="993087"/>
    <lineage>
        <taxon>Bacteria</taxon>
        <taxon>Bacillati</taxon>
        <taxon>Actinomycetota</taxon>
        <taxon>Actinomycetes</taxon>
        <taxon>Micrococcales</taxon>
        <taxon>Microbacteriaceae</taxon>
        <taxon>Gryllotalpicola</taxon>
    </lineage>
</organism>
<evidence type="ECO:0000313" key="4">
    <source>
        <dbReference type="EMBL" id="GAA4161302.1"/>
    </source>
</evidence>
<dbReference type="InterPro" id="IPR032856">
    <property type="entry name" value="GDE_N_bis"/>
</dbReference>
<dbReference type="SUPFAM" id="SSF48208">
    <property type="entry name" value="Six-hairpin glycosidases"/>
    <property type="match status" value="1"/>
</dbReference>
<proteinExistence type="predicted"/>
<feature type="region of interest" description="Disordered" evidence="1">
    <location>
        <begin position="140"/>
        <end position="163"/>
    </location>
</feature>
<evidence type="ECO:0000256" key="1">
    <source>
        <dbReference type="SAM" id="MobiDB-lite"/>
    </source>
</evidence>
<feature type="domain" description="Mannosylglycerate hydrolase MGH1-like glycoside hydrolase" evidence="3">
    <location>
        <begin position="349"/>
        <end position="587"/>
    </location>
</feature>
<keyword evidence="5" id="KW-1185">Reference proteome</keyword>
<gene>
    <name evidence="4" type="ORF">GCM10022286_18610</name>
</gene>
<evidence type="ECO:0000313" key="5">
    <source>
        <dbReference type="Proteomes" id="UP001415169"/>
    </source>
</evidence>
<dbReference type="InterPro" id="IPR012341">
    <property type="entry name" value="6hp_glycosidase-like_sf"/>
</dbReference>
<dbReference type="InterPro" id="IPR008928">
    <property type="entry name" value="6-hairpin_glycosidase_sf"/>
</dbReference>
<dbReference type="Pfam" id="PF14742">
    <property type="entry name" value="GDE_N_bis"/>
    <property type="match status" value="1"/>
</dbReference>
<feature type="compositionally biased region" description="Gly residues" evidence="1">
    <location>
        <begin position="148"/>
        <end position="161"/>
    </location>
</feature>
<dbReference type="EMBL" id="BAABBV010000001">
    <property type="protein sequence ID" value="GAA4161302.1"/>
    <property type="molecule type" value="Genomic_DNA"/>
</dbReference>
<dbReference type="Proteomes" id="UP001415169">
    <property type="component" value="Unassembled WGS sequence"/>
</dbReference>
<reference evidence="4" key="1">
    <citation type="journal article" date="2014" name="Int. J. Syst. Evol. Microbiol.">
        <title>Complete genome of a new Firmicutes species belonging to the dominant human colonic microbiota ('Ruminococcus bicirculans') reveals two chromosomes and a selective capacity to utilize plant glucans.</title>
        <authorList>
            <consortium name="NISC Comparative Sequencing Program"/>
            <person name="Wegmann U."/>
            <person name="Louis P."/>
            <person name="Goesmann A."/>
            <person name="Henrissat B."/>
            <person name="Duncan S.H."/>
            <person name="Flint H.J."/>
        </authorList>
    </citation>
    <scope>NUCLEOTIDE SEQUENCE</scope>
    <source>
        <strain evidence="4">JCM 17590</strain>
    </source>
</reference>
<protein>
    <submittedName>
        <fullName evidence="4">Glycogen debranching N-terminal domain-containing protein</fullName>
    </submittedName>
</protein>
<accession>A0ABP7ZK91</accession>
<evidence type="ECO:0000259" key="3">
    <source>
        <dbReference type="Pfam" id="PF22422"/>
    </source>
</evidence>
<dbReference type="Pfam" id="PF22422">
    <property type="entry name" value="MGH1-like_GH"/>
    <property type="match status" value="1"/>
</dbReference>
<dbReference type="Gene3D" id="1.50.10.10">
    <property type="match status" value="1"/>
</dbReference>
<reference evidence="4" key="2">
    <citation type="submission" date="2023-12" db="EMBL/GenBank/DDBJ databases">
        <authorList>
            <person name="Sun Q."/>
            <person name="Inoue M."/>
        </authorList>
    </citation>
    <scope>NUCLEOTIDE SEQUENCE</scope>
    <source>
        <strain evidence="4">JCM 17590</strain>
    </source>
</reference>